<evidence type="ECO:0000256" key="1">
    <source>
        <dbReference type="SAM" id="SignalP"/>
    </source>
</evidence>
<sequence>MQLHRLTKTIALGLIAGLSMSAQAHNAWLLPNATMIDSKKEAWVSLDAGISNQLFEFNHAPLRLDNLMITDPDGNTTKAEGAVLGKFRSTLDLRLPKDGTYRLAIVNNNVMGSYKLNGETKRFRGAQGSPQVQIPAGATEVQTTQVQTRLETFVSANKMNETALKPSGAGLEMVPVTHPTDLRVGEPIKVRFQLDGKPAANLAFSVTPGTAKYRGSSGEQRLTTDAKGEATFTVPAANMYWMNASFPGGERGGQQQQAPAKRYTYAATFEVLPQ</sequence>
<keyword evidence="3" id="KW-1185">Reference proteome</keyword>
<dbReference type="Proteomes" id="UP001206572">
    <property type="component" value="Unassembled WGS sequence"/>
</dbReference>
<reference evidence="2 3" key="1">
    <citation type="submission" date="2022-08" db="EMBL/GenBank/DDBJ databases">
        <title>Reclassification of Massilia species as members of the genera Telluria, Duganella, Pseudoduganella, Mokoshia gen. nov. and Zemynaea gen. nov. using orthogonal and non-orthogonal genome-based approaches.</title>
        <authorList>
            <person name="Bowman J.P."/>
        </authorList>
    </citation>
    <scope>NUCLEOTIDE SEQUENCE [LARGE SCALE GENOMIC DNA]</scope>
    <source>
        <strain evidence="2 3">JCM 31661</strain>
    </source>
</reference>
<dbReference type="EMBL" id="JANUHA010000001">
    <property type="protein sequence ID" value="MCS0594740.1"/>
    <property type="molecule type" value="Genomic_DNA"/>
</dbReference>
<dbReference type="RefSeq" id="WP_258825833.1">
    <property type="nucleotide sequence ID" value="NZ_JANUHA010000001.1"/>
</dbReference>
<evidence type="ECO:0000313" key="3">
    <source>
        <dbReference type="Proteomes" id="UP001206572"/>
    </source>
</evidence>
<organism evidence="2 3">
    <name type="scientific">Massilia agri</name>
    <dbReference type="NCBI Taxonomy" id="1886785"/>
    <lineage>
        <taxon>Bacteria</taxon>
        <taxon>Pseudomonadati</taxon>
        <taxon>Pseudomonadota</taxon>
        <taxon>Betaproteobacteria</taxon>
        <taxon>Burkholderiales</taxon>
        <taxon>Oxalobacteraceae</taxon>
        <taxon>Telluria group</taxon>
        <taxon>Massilia</taxon>
    </lineage>
</organism>
<feature type="signal peptide" evidence="1">
    <location>
        <begin position="1"/>
        <end position="24"/>
    </location>
</feature>
<feature type="chain" id="PRO_5045720770" evidence="1">
    <location>
        <begin position="25"/>
        <end position="274"/>
    </location>
</feature>
<comment type="caution">
    <text evidence="2">The sequence shown here is derived from an EMBL/GenBank/DDBJ whole genome shotgun (WGS) entry which is preliminary data.</text>
</comment>
<protein>
    <submittedName>
        <fullName evidence="2">DUF4198 domain-containing protein</fullName>
    </submittedName>
</protein>
<evidence type="ECO:0000313" key="2">
    <source>
        <dbReference type="EMBL" id="MCS0594740.1"/>
    </source>
</evidence>
<keyword evidence="1" id="KW-0732">Signal</keyword>
<dbReference type="Pfam" id="PF10670">
    <property type="entry name" value="DUF4198"/>
    <property type="match status" value="1"/>
</dbReference>
<accession>A0ABT2AEX5</accession>
<dbReference type="InterPro" id="IPR019613">
    <property type="entry name" value="DUF4198"/>
</dbReference>
<gene>
    <name evidence="2" type="ORF">NX780_00100</name>
</gene>
<name>A0ABT2AEX5_9BURK</name>
<proteinExistence type="predicted"/>